<dbReference type="CDD" id="cd12247">
    <property type="entry name" value="RRM2_U1A_like"/>
    <property type="match status" value="1"/>
</dbReference>
<name>A0A167MM66_PHYB8</name>
<dbReference type="CDD" id="cd12246">
    <property type="entry name" value="RRM1_U1A_like"/>
    <property type="match status" value="1"/>
</dbReference>
<evidence type="ECO:0000256" key="1">
    <source>
        <dbReference type="ARBA" id="ARBA00004123"/>
    </source>
</evidence>
<organism evidence="12 13">
    <name type="scientific">Phycomyces blakesleeanus (strain ATCC 8743b / DSM 1359 / FGSC 10004 / NBRC 33097 / NRRL 1555)</name>
    <dbReference type="NCBI Taxonomy" id="763407"/>
    <lineage>
        <taxon>Eukaryota</taxon>
        <taxon>Fungi</taxon>
        <taxon>Fungi incertae sedis</taxon>
        <taxon>Mucoromycota</taxon>
        <taxon>Mucoromycotina</taxon>
        <taxon>Mucoromycetes</taxon>
        <taxon>Mucorales</taxon>
        <taxon>Phycomycetaceae</taxon>
        <taxon>Phycomyces</taxon>
    </lineage>
</organism>
<evidence type="ECO:0000313" key="13">
    <source>
        <dbReference type="Proteomes" id="UP000077315"/>
    </source>
</evidence>
<evidence type="ECO:0000256" key="4">
    <source>
        <dbReference type="ARBA" id="ARBA00022728"/>
    </source>
</evidence>
<dbReference type="GO" id="GO:0003723">
    <property type="term" value="F:RNA binding"/>
    <property type="evidence" value="ECO:0007669"/>
    <property type="project" value="UniProtKB-UniRule"/>
</dbReference>
<keyword evidence="5" id="KW-0677">Repeat</keyword>
<dbReference type="PANTHER" id="PTHR10501">
    <property type="entry name" value="U1 SMALL NUCLEAR RIBONUCLEOPROTEIN A/U2 SMALL NUCLEAR RIBONUCLEOPROTEIN B"/>
    <property type="match status" value="1"/>
</dbReference>
<keyword evidence="9" id="KW-0687">Ribonucleoprotein</keyword>
<keyword evidence="13" id="KW-1185">Reference proteome</keyword>
<keyword evidence="4" id="KW-0747">Spliceosome</keyword>
<dbReference type="InterPro" id="IPR012677">
    <property type="entry name" value="Nucleotide-bd_a/b_plait_sf"/>
</dbReference>
<evidence type="ECO:0000256" key="7">
    <source>
        <dbReference type="ARBA" id="ARBA00023187"/>
    </source>
</evidence>
<evidence type="ECO:0000259" key="11">
    <source>
        <dbReference type="PROSITE" id="PS50102"/>
    </source>
</evidence>
<evidence type="ECO:0000313" key="12">
    <source>
        <dbReference type="EMBL" id="OAD73254.1"/>
    </source>
</evidence>
<feature type="domain" description="RRM" evidence="11">
    <location>
        <begin position="48"/>
        <end position="127"/>
    </location>
</feature>
<sequence length="275" mass="30892">MGHGPPGHQNFGPPVGSLNPSVPVVAQLQASVPGIPVNKQPLNKVPSRTVYVSNLNEDVKIDVLKNTLRTLFKQYGEVLDVVAHGNIRMRGQAFVAFPDEESATKSIKELQHFTLYGKPLVVQYARNRSDVHAKADGDYPDHYKRRLERKVYLVFIEEVRNLPLPGSHKPTFAPAGSIPPPSNNTFSSGQHIPDEYLPPNSILFLQNLPEDIEHNQLVELFQRFPGFIEVRMIPTKKGIAFVEYTNEMQASIVKTELANHTFDPEHVMKVTFARK</sequence>
<keyword evidence="3" id="KW-0507">mRNA processing</keyword>
<accession>A0A167MM66</accession>
<dbReference type="STRING" id="763407.A0A167MM66"/>
<feature type="domain" description="RRM" evidence="11">
    <location>
        <begin position="201"/>
        <end position="275"/>
    </location>
</feature>
<evidence type="ECO:0000256" key="2">
    <source>
        <dbReference type="ARBA" id="ARBA00007243"/>
    </source>
</evidence>
<evidence type="ECO:0000256" key="6">
    <source>
        <dbReference type="ARBA" id="ARBA00022884"/>
    </source>
</evidence>
<dbReference type="EMBL" id="KV440981">
    <property type="protein sequence ID" value="OAD73254.1"/>
    <property type="molecule type" value="Genomic_DNA"/>
</dbReference>
<evidence type="ECO:0000256" key="8">
    <source>
        <dbReference type="ARBA" id="ARBA00023242"/>
    </source>
</evidence>
<protein>
    <recommendedName>
        <fullName evidence="11">RRM domain-containing protein</fullName>
    </recommendedName>
</protein>
<keyword evidence="6 10" id="KW-0694">RNA-binding</keyword>
<evidence type="ECO:0000256" key="3">
    <source>
        <dbReference type="ARBA" id="ARBA00022664"/>
    </source>
</evidence>
<dbReference type="InterPro" id="IPR000504">
    <property type="entry name" value="RRM_dom"/>
</dbReference>
<keyword evidence="7" id="KW-0508">mRNA splicing</keyword>
<dbReference type="SUPFAM" id="SSF54928">
    <property type="entry name" value="RNA-binding domain, RBD"/>
    <property type="match status" value="2"/>
</dbReference>
<dbReference type="InParanoid" id="A0A167MM66"/>
<dbReference type="GO" id="GO:0030532">
    <property type="term" value="C:small nuclear ribonucleoprotein complex"/>
    <property type="evidence" value="ECO:0007669"/>
    <property type="project" value="UniProtKB-ARBA"/>
</dbReference>
<dbReference type="RefSeq" id="XP_018291294.1">
    <property type="nucleotide sequence ID" value="XM_018439755.1"/>
</dbReference>
<dbReference type="Gene3D" id="3.30.70.330">
    <property type="match status" value="2"/>
</dbReference>
<dbReference type="SMART" id="SM00360">
    <property type="entry name" value="RRM"/>
    <property type="match status" value="2"/>
</dbReference>
<dbReference type="GeneID" id="29000661"/>
<dbReference type="Pfam" id="PF00076">
    <property type="entry name" value="RRM_1"/>
    <property type="match status" value="2"/>
</dbReference>
<dbReference type="FunCoup" id="A0A167MM66">
    <property type="interactions" value="732"/>
</dbReference>
<dbReference type="InterPro" id="IPR035979">
    <property type="entry name" value="RBD_domain_sf"/>
</dbReference>
<dbReference type="FunFam" id="3.30.70.330:FF:000029">
    <property type="entry name" value="U2 small nuclear ribonucleoprotein B"/>
    <property type="match status" value="1"/>
</dbReference>
<dbReference type="AlphaFoldDB" id="A0A167MM66"/>
<dbReference type="GO" id="GO:0006397">
    <property type="term" value="P:mRNA processing"/>
    <property type="evidence" value="ECO:0007669"/>
    <property type="project" value="UniProtKB-KW"/>
</dbReference>
<dbReference type="OrthoDB" id="266020at2759"/>
<dbReference type="GO" id="GO:0005681">
    <property type="term" value="C:spliceosomal complex"/>
    <property type="evidence" value="ECO:0007669"/>
    <property type="project" value="UniProtKB-KW"/>
</dbReference>
<dbReference type="Proteomes" id="UP000077315">
    <property type="component" value="Unassembled WGS sequence"/>
</dbReference>
<evidence type="ECO:0000256" key="9">
    <source>
        <dbReference type="ARBA" id="ARBA00023274"/>
    </source>
</evidence>
<keyword evidence="8" id="KW-0539">Nucleus</keyword>
<dbReference type="FunFam" id="3.30.70.330:FF:000039">
    <property type="entry name" value="U1 small nuclear ribonucleoprotein A"/>
    <property type="match status" value="1"/>
</dbReference>
<reference evidence="13" key="1">
    <citation type="submission" date="2015-06" db="EMBL/GenBank/DDBJ databases">
        <title>Expansion of signal transduction pathways in fungi by whole-genome duplication.</title>
        <authorList>
            <consortium name="DOE Joint Genome Institute"/>
            <person name="Corrochano L.M."/>
            <person name="Kuo A."/>
            <person name="Marcet-Houben M."/>
            <person name="Polaino S."/>
            <person name="Salamov A."/>
            <person name="Villalobos J.M."/>
            <person name="Alvarez M.I."/>
            <person name="Avalos J."/>
            <person name="Benito E.P."/>
            <person name="Benoit I."/>
            <person name="Burger G."/>
            <person name="Camino L.P."/>
            <person name="Canovas D."/>
            <person name="Cerda-Olmedo E."/>
            <person name="Cheng J.-F."/>
            <person name="Dominguez A."/>
            <person name="Elias M."/>
            <person name="Eslava A.P."/>
            <person name="Glaser F."/>
            <person name="Grimwood J."/>
            <person name="Gutierrez G."/>
            <person name="Heitman J."/>
            <person name="Henrissat B."/>
            <person name="Iturriaga E.A."/>
            <person name="Lang B.F."/>
            <person name="Lavin J.L."/>
            <person name="Lee S."/>
            <person name="Li W."/>
            <person name="Lindquist E."/>
            <person name="Lopez-Garcia S."/>
            <person name="Luque E.M."/>
            <person name="Marcos A.T."/>
            <person name="Martin J."/>
            <person name="McCluskey K."/>
            <person name="Medina H.R."/>
            <person name="Miralles-Duran A."/>
            <person name="Miyazaki A."/>
            <person name="Munoz-Torres E."/>
            <person name="Oguiza J.A."/>
            <person name="Ohm R."/>
            <person name="Olmedo M."/>
            <person name="Orejas M."/>
            <person name="Ortiz-Castellanos L."/>
            <person name="Pisabarro A.G."/>
            <person name="Rodriguez-Romero J."/>
            <person name="Ruiz-Herrera J."/>
            <person name="Ruiz-Vazquez R."/>
            <person name="Sanz C."/>
            <person name="Schackwitz W."/>
            <person name="Schmutz J."/>
            <person name="Shahriari M."/>
            <person name="Shelest E."/>
            <person name="Silva-Franco F."/>
            <person name="Soanes D."/>
            <person name="Syed K."/>
            <person name="Tagua V.G."/>
            <person name="Talbot N.J."/>
            <person name="Thon M."/>
            <person name="De vries R.P."/>
            <person name="Wiebenga A."/>
            <person name="Yadav J.S."/>
            <person name="Braun E.L."/>
            <person name="Baker S."/>
            <person name="Garre V."/>
            <person name="Horwitz B."/>
            <person name="Torres-Martinez S."/>
            <person name="Idnurm A."/>
            <person name="Herrera-Estrella A."/>
            <person name="Gabaldon T."/>
            <person name="Grigoriev I.V."/>
        </authorList>
    </citation>
    <scope>NUCLEOTIDE SEQUENCE [LARGE SCALE GENOMIC DNA]</scope>
    <source>
        <strain evidence="13">NRRL 1555(-)</strain>
    </source>
</reference>
<proteinExistence type="inferred from homology"/>
<comment type="subcellular location">
    <subcellularLocation>
        <location evidence="1">Nucleus</location>
    </subcellularLocation>
</comment>
<dbReference type="VEuPathDB" id="FungiDB:PHYBLDRAFT_21238"/>
<evidence type="ECO:0000256" key="5">
    <source>
        <dbReference type="ARBA" id="ARBA00022737"/>
    </source>
</evidence>
<dbReference type="PROSITE" id="PS50102">
    <property type="entry name" value="RRM"/>
    <property type="match status" value="2"/>
</dbReference>
<gene>
    <name evidence="12" type="ORF">PHYBLDRAFT_21238</name>
</gene>
<evidence type="ECO:0000256" key="10">
    <source>
        <dbReference type="PROSITE-ProRule" id="PRU00176"/>
    </source>
</evidence>
<dbReference type="GO" id="GO:0008380">
    <property type="term" value="P:RNA splicing"/>
    <property type="evidence" value="ECO:0007669"/>
    <property type="project" value="UniProtKB-KW"/>
</dbReference>
<comment type="similarity">
    <text evidence="2">Belongs to the RRM U1 A/B'' family.</text>
</comment>